<sequence>MLRTVPVVYSEVTARPPKAATQNCRNGNTSTDMSALANRACSCGGELFQDILPTCDKGFEDTGAELDLLPYEVYEPDEFFILIDGSAPSHVRTATRQQTEYWSGRRGRAPLAKYLAKAGCPGSRNTSVCIRVSSHFRATADPSGPLTQ</sequence>
<dbReference type="AlphaFoldDB" id="H5XNZ4"/>
<proteinExistence type="predicted"/>
<keyword evidence="2" id="KW-1185">Reference proteome</keyword>
<accession>H5XNZ4</accession>
<organism evidence="1 2">
    <name type="scientific">Saccharomonospora cyanea NA-134</name>
    <dbReference type="NCBI Taxonomy" id="882082"/>
    <lineage>
        <taxon>Bacteria</taxon>
        <taxon>Bacillati</taxon>
        <taxon>Actinomycetota</taxon>
        <taxon>Actinomycetes</taxon>
        <taxon>Pseudonocardiales</taxon>
        <taxon>Pseudonocardiaceae</taxon>
        <taxon>Saccharomonospora</taxon>
    </lineage>
</organism>
<reference evidence="1 2" key="1">
    <citation type="submission" date="2011-11" db="EMBL/GenBank/DDBJ databases">
        <title>The Noncontiguous Finished sequence of Saccharomonospora cyanea NA-134.</title>
        <authorList>
            <consortium name="US DOE Joint Genome Institute"/>
            <person name="Lucas S."/>
            <person name="Han J."/>
            <person name="Lapidus A."/>
            <person name="Cheng J.-F."/>
            <person name="Goodwin L."/>
            <person name="Pitluck S."/>
            <person name="Peters L."/>
            <person name="Ovchinnikova G."/>
            <person name="Lu M."/>
            <person name="Detter J.C."/>
            <person name="Han C."/>
            <person name="Tapia R."/>
            <person name="Land M."/>
            <person name="Hauser L."/>
            <person name="Kyrpides N."/>
            <person name="Ivanova N."/>
            <person name="Pagani I."/>
            <person name="Brambilla E.-M."/>
            <person name="Klenk H.-P."/>
            <person name="Woyke T."/>
        </authorList>
    </citation>
    <scope>NUCLEOTIDE SEQUENCE [LARGE SCALE GENOMIC DNA]</scope>
    <source>
        <strain evidence="1 2">NA-134</strain>
    </source>
</reference>
<name>H5XNZ4_9PSEU</name>
<dbReference type="eggNOG" id="ENOG5030J5S">
    <property type="taxonomic scope" value="Bacteria"/>
</dbReference>
<dbReference type="EMBL" id="CM001440">
    <property type="protein sequence ID" value="EHR63243.1"/>
    <property type="molecule type" value="Genomic_DNA"/>
</dbReference>
<evidence type="ECO:0000313" key="2">
    <source>
        <dbReference type="Proteomes" id="UP000002791"/>
    </source>
</evidence>
<evidence type="ECO:0000313" key="1">
    <source>
        <dbReference type="EMBL" id="EHR63243.1"/>
    </source>
</evidence>
<dbReference type="Proteomes" id="UP000002791">
    <property type="component" value="Chromosome"/>
</dbReference>
<gene>
    <name evidence="1" type="ORF">SaccyDRAFT_4433</name>
</gene>
<dbReference type="HOGENOM" id="CLU_1757494_0_0_11"/>
<protein>
    <submittedName>
        <fullName evidence="1">Uncharacterized protein</fullName>
    </submittedName>
</protein>